<dbReference type="EMBL" id="SGPL01000110">
    <property type="protein sequence ID" value="THH17463.1"/>
    <property type="molecule type" value="Genomic_DNA"/>
</dbReference>
<dbReference type="PANTHER" id="PTHR35201:SF4">
    <property type="entry name" value="BETA-PINACENE SYNTHASE-RELATED"/>
    <property type="match status" value="1"/>
</dbReference>
<comment type="cofactor">
    <cofactor evidence="1 6">
        <name>Mg(2+)</name>
        <dbReference type="ChEBI" id="CHEBI:18420"/>
    </cofactor>
</comment>
<keyword evidence="8" id="KW-1185">Reference proteome</keyword>
<dbReference type="AlphaFoldDB" id="A0A4V3XFH5"/>
<evidence type="ECO:0000256" key="3">
    <source>
        <dbReference type="ARBA" id="ARBA00022723"/>
    </source>
</evidence>
<accession>A0A4V3XFH5</accession>
<evidence type="ECO:0000256" key="1">
    <source>
        <dbReference type="ARBA" id="ARBA00001946"/>
    </source>
</evidence>
<comment type="caution">
    <text evidence="7">The sequence shown here is derived from an EMBL/GenBank/DDBJ whole genome shotgun (WGS) entry which is preliminary data.</text>
</comment>
<evidence type="ECO:0000313" key="7">
    <source>
        <dbReference type="EMBL" id="THH17463.1"/>
    </source>
</evidence>
<dbReference type="PANTHER" id="PTHR35201">
    <property type="entry name" value="TERPENE SYNTHASE"/>
    <property type="match status" value="1"/>
</dbReference>
<comment type="similarity">
    <text evidence="2 6">Belongs to the terpene synthase family.</text>
</comment>
<reference evidence="7 8" key="1">
    <citation type="submission" date="2019-02" db="EMBL/GenBank/DDBJ databases">
        <title>Genome sequencing of the rare red list fungi Bondarzewia mesenterica.</title>
        <authorList>
            <person name="Buettner E."/>
            <person name="Kellner H."/>
        </authorList>
    </citation>
    <scope>NUCLEOTIDE SEQUENCE [LARGE SCALE GENOMIC DNA]</scope>
    <source>
        <strain evidence="7 8">DSM 108281</strain>
    </source>
</reference>
<dbReference type="InterPro" id="IPR008949">
    <property type="entry name" value="Isoprenoid_synthase_dom_sf"/>
</dbReference>
<proteinExistence type="inferred from homology"/>
<gene>
    <name evidence="7" type="ORF">EW146_g3348</name>
</gene>
<name>A0A4V3XFH5_9AGAM</name>
<evidence type="ECO:0000256" key="6">
    <source>
        <dbReference type="RuleBase" id="RU366034"/>
    </source>
</evidence>
<protein>
    <recommendedName>
        <fullName evidence="6">Terpene synthase</fullName>
        <ecNumber evidence="6">4.2.3.-</ecNumber>
    </recommendedName>
</protein>
<dbReference type="OrthoDB" id="6486656at2759"/>
<dbReference type="GO" id="GO:0010333">
    <property type="term" value="F:terpene synthase activity"/>
    <property type="evidence" value="ECO:0007669"/>
    <property type="project" value="InterPro"/>
</dbReference>
<dbReference type="Proteomes" id="UP000310158">
    <property type="component" value="Unassembled WGS sequence"/>
</dbReference>
<keyword evidence="4 6" id="KW-0460">Magnesium</keyword>
<evidence type="ECO:0000256" key="4">
    <source>
        <dbReference type="ARBA" id="ARBA00022842"/>
    </source>
</evidence>
<evidence type="ECO:0000256" key="2">
    <source>
        <dbReference type="ARBA" id="ARBA00006333"/>
    </source>
</evidence>
<dbReference type="SFLD" id="SFLDS00005">
    <property type="entry name" value="Isoprenoid_Synthase_Type_I"/>
    <property type="match status" value="1"/>
</dbReference>
<evidence type="ECO:0000256" key="5">
    <source>
        <dbReference type="ARBA" id="ARBA00023239"/>
    </source>
</evidence>
<organism evidence="7 8">
    <name type="scientific">Bondarzewia mesenterica</name>
    <dbReference type="NCBI Taxonomy" id="1095465"/>
    <lineage>
        <taxon>Eukaryota</taxon>
        <taxon>Fungi</taxon>
        <taxon>Dikarya</taxon>
        <taxon>Basidiomycota</taxon>
        <taxon>Agaricomycotina</taxon>
        <taxon>Agaricomycetes</taxon>
        <taxon>Russulales</taxon>
        <taxon>Bondarzewiaceae</taxon>
        <taxon>Bondarzewia</taxon>
    </lineage>
</organism>
<dbReference type="SUPFAM" id="SSF48576">
    <property type="entry name" value="Terpenoid synthases"/>
    <property type="match status" value="1"/>
</dbReference>
<dbReference type="SFLD" id="SFLDG01020">
    <property type="entry name" value="Terpene_Cyclase_Like_2"/>
    <property type="match status" value="1"/>
</dbReference>
<keyword evidence="3 6" id="KW-0479">Metal-binding</keyword>
<keyword evidence="5 6" id="KW-0456">Lyase</keyword>
<dbReference type="Pfam" id="PF19086">
    <property type="entry name" value="Terpene_syn_C_2"/>
    <property type="match status" value="1"/>
</dbReference>
<evidence type="ECO:0000313" key="8">
    <source>
        <dbReference type="Proteomes" id="UP000310158"/>
    </source>
</evidence>
<dbReference type="EC" id="4.2.3.-" evidence="6"/>
<sequence>MSTPQTYTLPDTLRNWPWTRIISPYYRAAQAESVAWLESFKPFNPQAQIAFNKCDFSLVSALTFPKSNHFTLRSCCDLMHTFFTLDEHTDTCDAAGAKVLCDATMDAIENPDKPRPDGEPIIGEIARQFWQRASRHAPQATRERFVNAWRTYLGSVILQAERRTSSYICTIDEYMAARRDNIGSDPSFALLEMSLELDIPHEVMQHPAIISLNRDTTDMIVLANDMCSYKKEVLNNDADYNAVTVVMVNNKIDVDGAIQWISDRHDEVVDNFMRTRDDVLNHRNGVPSWGEDVDRQMALYIDGLGQWIRGHDEWNFGSGRYFGDEGLEIQKSRTVVIA</sequence>
<dbReference type="InterPro" id="IPR034686">
    <property type="entry name" value="Terpene_cyclase-like_2"/>
</dbReference>
<dbReference type="GO" id="GO:0008299">
    <property type="term" value="P:isoprenoid biosynthetic process"/>
    <property type="evidence" value="ECO:0007669"/>
    <property type="project" value="UniProtKB-ARBA"/>
</dbReference>
<dbReference type="Gene3D" id="1.10.600.10">
    <property type="entry name" value="Farnesyl Diphosphate Synthase"/>
    <property type="match status" value="1"/>
</dbReference>
<dbReference type="GO" id="GO:0046872">
    <property type="term" value="F:metal ion binding"/>
    <property type="evidence" value="ECO:0007669"/>
    <property type="project" value="UniProtKB-KW"/>
</dbReference>